<dbReference type="GO" id="GO:0070555">
    <property type="term" value="P:response to interleukin-1"/>
    <property type="evidence" value="ECO:0007669"/>
    <property type="project" value="Ensembl"/>
</dbReference>
<evidence type="ECO:0000256" key="14">
    <source>
        <dbReference type="ARBA" id="ARBA00023136"/>
    </source>
</evidence>
<keyword evidence="4 23" id="KW-0245">EGF-like domain</keyword>
<dbReference type="PRINTS" id="PR00343">
    <property type="entry name" value="SELECTIN"/>
</dbReference>
<keyword evidence="7" id="KW-0479">Metal-binding</keyword>
<dbReference type="PROSITE" id="PS00022">
    <property type="entry name" value="EGF_1"/>
    <property type="match status" value="1"/>
</dbReference>
<dbReference type="PROSITE" id="PS50041">
    <property type="entry name" value="C_TYPE_LECTIN_2"/>
    <property type="match status" value="1"/>
</dbReference>
<evidence type="ECO:0000256" key="6">
    <source>
        <dbReference type="ARBA" id="ARBA00022692"/>
    </source>
</evidence>
<dbReference type="InterPro" id="IPR033991">
    <property type="entry name" value="Selectin_CTLD"/>
</dbReference>
<reference evidence="30" key="3">
    <citation type="submission" date="2025-09" db="UniProtKB">
        <authorList>
            <consortium name="Ensembl"/>
        </authorList>
    </citation>
    <scope>IDENTIFICATION</scope>
</reference>
<dbReference type="CDD" id="cd00033">
    <property type="entry name" value="CCP"/>
    <property type="match status" value="7"/>
</dbReference>
<dbReference type="GO" id="GO:0005905">
    <property type="term" value="C:clathrin-coated pit"/>
    <property type="evidence" value="ECO:0007669"/>
    <property type="project" value="Ensembl"/>
</dbReference>
<dbReference type="GO" id="GO:0004888">
    <property type="term" value="F:transmembrane signaling receptor activity"/>
    <property type="evidence" value="ECO:0007669"/>
    <property type="project" value="Ensembl"/>
</dbReference>
<feature type="domain" description="EGF-like" evidence="27">
    <location>
        <begin position="145"/>
        <end position="181"/>
    </location>
</feature>
<keyword evidence="3" id="KW-1003">Cell membrane</keyword>
<dbReference type="GO" id="GO:0007157">
    <property type="term" value="P:heterophilic cell-cell adhesion via plasma membrane cell adhesion molecules"/>
    <property type="evidence" value="ECO:0007669"/>
    <property type="project" value="Ensembl"/>
</dbReference>
<evidence type="ECO:0000256" key="20">
    <source>
        <dbReference type="ARBA" id="ARBA00042113"/>
    </source>
</evidence>
<dbReference type="InterPro" id="IPR000742">
    <property type="entry name" value="EGF"/>
</dbReference>
<comment type="function">
    <text evidence="22">Cell-surface glycoprotein having a role in immunoadhesion. Mediates in the adhesion of blood neutrophils in cytokine-activated endothelium through interaction with SELPLG/PSGL1. May have a role in capillary morphogenesis.</text>
</comment>
<dbReference type="AlphaFoldDB" id="A0A4X2K8W7"/>
<evidence type="ECO:0000313" key="31">
    <source>
        <dbReference type="Proteomes" id="UP000314987"/>
    </source>
</evidence>
<keyword evidence="11" id="KW-0106">Calcium</keyword>
<comment type="caution">
    <text evidence="23">Lacks conserved residue(s) required for the propagation of feature annotation.</text>
</comment>
<evidence type="ECO:0000259" key="27">
    <source>
        <dbReference type="PROSITE" id="PS50026"/>
    </source>
</evidence>
<dbReference type="InterPro" id="IPR001304">
    <property type="entry name" value="C-type_lectin-like"/>
</dbReference>
<evidence type="ECO:0000256" key="18">
    <source>
        <dbReference type="ARBA" id="ARBA00040812"/>
    </source>
</evidence>
<dbReference type="PANTHER" id="PTHR19325:SF493">
    <property type="entry name" value="E-SELECTIN"/>
    <property type="match status" value="1"/>
</dbReference>
<evidence type="ECO:0000256" key="9">
    <source>
        <dbReference type="ARBA" id="ARBA00022734"/>
    </source>
</evidence>
<dbReference type="GO" id="GO:0050901">
    <property type="term" value="P:leukocyte tethering or rolling"/>
    <property type="evidence" value="ECO:0007669"/>
    <property type="project" value="Ensembl"/>
</dbReference>
<evidence type="ECO:0000256" key="24">
    <source>
        <dbReference type="PROSITE-ProRule" id="PRU00302"/>
    </source>
</evidence>
<dbReference type="STRING" id="29139.ENSVURP00010005615"/>
<dbReference type="Gene3D" id="2.10.70.10">
    <property type="entry name" value="Complement Module, domain 1"/>
    <property type="match status" value="7"/>
</dbReference>
<dbReference type="GO" id="GO:0030029">
    <property type="term" value="P:actin filament-based process"/>
    <property type="evidence" value="ECO:0007669"/>
    <property type="project" value="Ensembl"/>
</dbReference>
<dbReference type="OMA" id="WNSTCDF"/>
<feature type="disulfide bond" evidence="24">
    <location>
        <begin position="276"/>
        <end position="303"/>
    </location>
</feature>
<dbReference type="GO" id="GO:1903238">
    <property type="term" value="P:positive regulation of leukocyte tethering or rolling"/>
    <property type="evidence" value="ECO:0007669"/>
    <property type="project" value="Ensembl"/>
</dbReference>
<reference evidence="30" key="2">
    <citation type="submission" date="2025-08" db="UniProtKB">
        <authorList>
            <consortium name="Ensembl"/>
        </authorList>
    </citation>
    <scope>IDENTIFICATION</scope>
</reference>
<dbReference type="InterPro" id="IPR035976">
    <property type="entry name" value="Sushi/SCR/CCP_sf"/>
</dbReference>
<feature type="disulfide bond" evidence="23">
    <location>
        <begin position="171"/>
        <end position="180"/>
    </location>
</feature>
<feature type="domain" description="Sushi" evidence="29">
    <location>
        <begin position="369"/>
        <end position="431"/>
    </location>
</feature>
<keyword evidence="8 26" id="KW-0732">Signal</keyword>
<evidence type="ECO:0000256" key="17">
    <source>
        <dbReference type="ARBA" id="ARBA00038738"/>
    </source>
</evidence>
<dbReference type="GO" id="GO:0002687">
    <property type="term" value="P:positive regulation of leukocyte migration"/>
    <property type="evidence" value="ECO:0007669"/>
    <property type="project" value="Ensembl"/>
</dbReference>
<evidence type="ECO:0000256" key="1">
    <source>
        <dbReference type="ARBA" id="ARBA00004251"/>
    </source>
</evidence>
<evidence type="ECO:0000256" key="13">
    <source>
        <dbReference type="ARBA" id="ARBA00022989"/>
    </source>
</evidence>
<dbReference type="GeneTree" id="ENSGT00940000160168"/>
<dbReference type="GeneID" id="114047621"/>
<dbReference type="PROSITE" id="PS01186">
    <property type="entry name" value="EGF_2"/>
    <property type="match status" value="1"/>
</dbReference>
<feature type="disulfide bond" evidence="24">
    <location>
        <begin position="589"/>
        <end position="616"/>
    </location>
</feature>
<dbReference type="PROSITE" id="PS51257">
    <property type="entry name" value="PROKAR_LIPOPROTEIN"/>
    <property type="match status" value="1"/>
</dbReference>
<dbReference type="Pfam" id="PF00059">
    <property type="entry name" value="Lectin_C"/>
    <property type="match status" value="1"/>
</dbReference>
<dbReference type="InterPro" id="IPR000436">
    <property type="entry name" value="Sushi_SCR_CCP_dom"/>
</dbReference>
<dbReference type="CTD" id="6401"/>
<dbReference type="InterPro" id="IPR002396">
    <property type="entry name" value="Selectin_superfamily"/>
</dbReference>
<dbReference type="Ensembl" id="ENSVURT00010006355.1">
    <property type="protein sequence ID" value="ENSVURP00010005615.1"/>
    <property type="gene ID" value="ENSVURG00010004387.1"/>
</dbReference>
<dbReference type="GO" id="GO:0070492">
    <property type="term" value="F:oligosaccharide binding"/>
    <property type="evidence" value="ECO:0007669"/>
    <property type="project" value="Ensembl"/>
</dbReference>
<evidence type="ECO:0000256" key="8">
    <source>
        <dbReference type="ARBA" id="ARBA00022729"/>
    </source>
</evidence>
<dbReference type="RefSeq" id="XP_027724283.1">
    <property type="nucleotide sequence ID" value="XM_027868482.1"/>
</dbReference>
<evidence type="ECO:0000256" key="2">
    <source>
        <dbReference type="ARBA" id="ARBA00007360"/>
    </source>
</evidence>
<dbReference type="Pfam" id="PF00008">
    <property type="entry name" value="EGF"/>
    <property type="match status" value="1"/>
</dbReference>
<dbReference type="GO" id="GO:0043274">
    <property type="term" value="F:phospholipase binding"/>
    <property type="evidence" value="ECO:0007669"/>
    <property type="project" value="Ensembl"/>
</dbReference>
<keyword evidence="10" id="KW-0677">Repeat</keyword>
<feature type="domain" description="Sushi" evidence="29">
    <location>
        <begin position="508"/>
        <end position="557"/>
    </location>
</feature>
<evidence type="ECO:0000256" key="16">
    <source>
        <dbReference type="ARBA" id="ARBA00023180"/>
    </source>
</evidence>
<feature type="chain" id="PRO_5021262897" description="E-selectin" evidence="26">
    <location>
        <begin position="28"/>
        <end position="680"/>
    </location>
</feature>
<keyword evidence="12" id="KW-0130">Cell adhesion</keyword>
<feature type="disulfide bond" evidence="24">
    <location>
        <begin position="528"/>
        <end position="555"/>
    </location>
</feature>
<feature type="transmembrane region" description="Helical" evidence="25">
    <location>
        <begin position="626"/>
        <end position="648"/>
    </location>
</feature>
<evidence type="ECO:0000256" key="10">
    <source>
        <dbReference type="ARBA" id="ARBA00022737"/>
    </source>
</evidence>
<dbReference type="CDD" id="cd00054">
    <property type="entry name" value="EGF_CA"/>
    <property type="match status" value="1"/>
</dbReference>
<reference evidence="31" key="1">
    <citation type="submission" date="2018-12" db="EMBL/GenBank/DDBJ databases">
        <authorList>
            <person name="Yazar S."/>
        </authorList>
    </citation>
    <scope>NUCLEOTIDE SEQUENCE [LARGE SCALE GENOMIC DNA]</scope>
</reference>
<dbReference type="GO" id="GO:0002092">
    <property type="term" value="P:positive regulation of receptor internalization"/>
    <property type="evidence" value="ECO:0007669"/>
    <property type="project" value="Ensembl"/>
</dbReference>
<keyword evidence="14 25" id="KW-0472">Membrane</keyword>
<evidence type="ECO:0000256" key="7">
    <source>
        <dbReference type="ARBA" id="ARBA00022723"/>
    </source>
</evidence>
<proteinExistence type="inferred from homology"/>
<keyword evidence="15 23" id="KW-1015">Disulfide bond</keyword>
<dbReference type="FunFam" id="3.10.100.10:FF:000007">
    <property type="entry name" value="L-selectin"/>
    <property type="match status" value="1"/>
</dbReference>
<feature type="domain" description="Sushi" evidence="29">
    <location>
        <begin position="184"/>
        <end position="243"/>
    </location>
</feature>
<feature type="domain" description="Sushi" evidence="29">
    <location>
        <begin position="558"/>
        <end position="618"/>
    </location>
</feature>
<dbReference type="Pfam" id="PF00084">
    <property type="entry name" value="Sushi"/>
    <property type="match status" value="7"/>
</dbReference>
<keyword evidence="31" id="KW-1185">Reference proteome</keyword>
<gene>
    <name evidence="30" type="primary">SELE</name>
</gene>
<feature type="domain" description="Sushi" evidence="29">
    <location>
        <begin position="445"/>
        <end position="494"/>
    </location>
</feature>
<dbReference type="SUPFAM" id="SSF56436">
    <property type="entry name" value="C-type lectin-like"/>
    <property type="match status" value="1"/>
</dbReference>
<feature type="disulfide bond" evidence="24">
    <location>
        <begin position="402"/>
        <end position="429"/>
    </location>
</feature>
<dbReference type="FunFam" id="2.10.70.10:FF:000001">
    <property type="entry name" value="Selectin P"/>
    <property type="match status" value="5"/>
</dbReference>
<dbReference type="GO" id="GO:0046872">
    <property type="term" value="F:metal ion binding"/>
    <property type="evidence" value="ECO:0007669"/>
    <property type="project" value="UniProtKB-KW"/>
</dbReference>
<dbReference type="SMART" id="SM00034">
    <property type="entry name" value="CLECT"/>
    <property type="match status" value="1"/>
</dbReference>
<evidence type="ECO:0000256" key="15">
    <source>
        <dbReference type="ARBA" id="ARBA00023157"/>
    </source>
</evidence>
<dbReference type="SUPFAM" id="SSF57196">
    <property type="entry name" value="EGF/Laminin"/>
    <property type="match status" value="1"/>
</dbReference>
<dbReference type="GO" id="GO:0048471">
    <property type="term" value="C:perinuclear region of cytoplasm"/>
    <property type="evidence" value="ECO:0007669"/>
    <property type="project" value="Ensembl"/>
</dbReference>
<dbReference type="InterPro" id="IPR016186">
    <property type="entry name" value="C-type_lectin-like/link_sf"/>
</dbReference>
<evidence type="ECO:0000259" key="28">
    <source>
        <dbReference type="PROSITE" id="PS50041"/>
    </source>
</evidence>
<evidence type="ECO:0000256" key="23">
    <source>
        <dbReference type="PROSITE-ProRule" id="PRU00076"/>
    </source>
</evidence>
<keyword evidence="9" id="KW-0430">Lectin</keyword>
<feature type="disulfide bond" evidence="24">
    <location>
        <begin position="560"/>
        <end position="603"/>
    </location>
</feature>
<dbReference type="GO" id="GO:0005901">
    <property type="term" value="C:caveola"/>
    <property type="evidence" value="ECO:0007669"/>
    <property type="project" value="Ensembl"/>
</dbReference>
<dbReference type="InterPro" id="IPR050350">
    <property type="entry name" value="Compl-Cell_Adhes-Reg"/>
</dbReference>
<protein>
    <recommendedName>
        <fullName evidence="18">E-selectin</fullName>
    </recommendedName>
    <alternativeName>
        <fullName evidence="19">CD62 antigen-like family member E</fullName>
    </alternativeName>
    <alternativeName>
        <fullName evidence="20">Endothelial leukocyte adhesion molecule 1</fullName>
    </alternativeName>
    <alternativeName>
        <fullName evidence="21">Leukocyte-endothelial cell adhesion molecule 2</fullName>
    </alternativeName>
</protein>
<comment type="subunit">
    <text evidence="17">Interacts with SELPLG/PSGL1 and PODXL2 through the sialyl Lewis X epitope. SELPLG sulfation appears not to be required for this interaction.</text>
</comment>
<comment type="subcellular location">
    <subcellularLocation>
        <location evidence="1">Cell membrane</location>
        <topology evidence="1">Single-pass type I membrane protein</topology>
    </subcellularLocation>
</comment>
<dbReference type="GO" id="GO:0005615">
    <property type="term" value="C:extracellular space"/>
    <property type="evidence" value="ECO:0007669"/>
    <property type="project" value="Ensembl"/>
</dbReference>
<feature type="disulfide bond" evidence="24">
    <location>
        <begin position="214"/>
        <end position="241"/>
    </location>
</feature>
<dbReference type="PANTHER" id="PTHR19325">
    <property type="entry name" value="COMPLEMENT COMPONENT-RELATED SUSHI DOMAIN-CONTAINING"/>
    <property type="match status" value="1"/>
</dbReference>
<keyword evidence="13 25" id="KW-1133">Transmembrane helix</keyword>
<feature type="disulfide bond" evidence="24">
    <location>
        <begin position="339"/>
        <end position="366"/>
    </location>
</feature>
<feature type="signal peptide" evidence="26">
    <location>
        <begin position="1"/>
        <end position="27"/>
    </location>
</feature>
<keyword evidence="16" id="KW-0325">Glycoprotein</keyword>
<feature type="domain" description="Sushi" evidence="29">
    <location>
        <begin position="244"/>
        <end position="305"/>
    </location>
</feature>
<feature type="domain" description="Sushi" evidence="29">
    <location>
        <begin position="306"/>
        <end position="368"/>
    </location>
</feature>
<dbReference type="InterPro" id="IPR016187">
    <property type="entry name" value="CTDL_fold"/>
</dbReference>
<evidence type="ECO:0000259" key="29">
    <source>
        <dbReference type="PROSITE" id="PS50923"/>
    </source>
</evidence>
<evidence type="ECO:0000256" key="11">
    <source>
        <dbReference type="ARBA" id="ARBA00022837"/>
    </source>
</evidence>
<feature type="domain" description="C-type lectin" evidence="28">
    <location>
        <begin position="25"/>
        <end position="145"/>
    </location>
</feature>
<name>A0A4X2K8W7_VOMUR</name>
<feature type="disulfide bond" evidence="24">
    <location>
        <begin position="465"/>
        <end position="492"/>
    </location>
</feature>
<keyword evidence="6 25" id="KW-0812">Transmembrane</keyword>
<evidence type="ECO:0000256" key="25">
    <source>
        <dbReference type="SAM" id="Phobius"/>
    </source>
</evidence>
<keyword evidence="5 24" id="KW-0768">Sushi</keyword>
<evidence type="ECO:0000256" key="5">
    <source>
        <dbReference type="ARBA" id="ARBA00022659"/>
    </source>
</evidence>
<evidence type="ECO:0000256" key="26">
    <source>
        <dbReference type="SAM" id="SignalP"/>
    </source>
</evidence>
<dbReference type="GO" id="GO:0030863">
    <property type="term" value="C:cortical cytoskeleton"/>
    <property type="evidence" value="ECO:0007669"/>
    <property type="project" value="Ensembl"/>
</dbReference>
<dbReference type="PROSITE" id="PS50923">
    <property type="entry name" value="SUSHI"/>
    <property type="match status" value="7"/>
</dbReference>
<dbReference type="SMART" id="SM00032">
    <property type="entry name" value="CCP"/>
    <property type="match status" value="7"/>
</dbReference>
<dbReference type="InterPro" id="IPR018378">
    <property type="entry name" value="C-type_lectin_CS"/>
</dbReference>
<comment type="similarity">
    <text evidence="2">Belongs to the selectin/LECAM family.</text>
</comment>
<dbReference type="GO" id="GO:0033691">
    <property type="term" value="F:sialic acid binding"/>
    <property type="evidence" value="ECO:0007669"/>
    <property type="project" value="Ensembl"/>
</dbReference>
<dbReference type="CDD" id="cd03592">
    <property type="entry name" value="CLECT_selectins_like"/>
    <property type="match status" value="1"/>
</dbReference>
<dbReference type="GO" id="GO:0007200">
    <property type="term" value="P:phospholipase C-activating G protein-coupled receptor signaling pathway"/>
    <property type="evidence" value="ECO:0007669"/>
    <property type="project" value="Ensembl"/>
</dbReference>
<evidence type="ECO:0000256" key="4">
    <source>
        <dbReference type="ARBA" id="ARBA00022536"/>
    </source>
</evidence>
<dbReference type="SUPFAM" id="SSF57535">
    <property type="entry name" value="Complement control module/SCR domain"/>
    <property type="match status" value="7"/>
</dbReference>
<dbReference type="Proteomes" id="UP000314987">
    <property type="component" value="Unassembled WGS sequence"/>
</dbReference>
<dbReference type="OrthoDB" id="406096at2759"/>
<organism evidence="30 31">
    <name type="scientific">Vombatus ursinus</name>
    <name type="common">Common wombat</name>
    <dbReference type="NCBI Taxonomy" id="29139"/>
    <lineage>
        <taxon>Eukaryota</taxon>
        <taxon>Metazoa</taxon>
        <taxon>Chordata</taxon>
        <taxon>Craniata</taxon>
        <taxon>Vertebrata</taxon>
        <taxon>Euteleostomi</taxon>
        <taxon>Mammalia</taxon>
        <taxon>Metatheria</taxon>
        <taxon>Diprotodontia</taxon>
        <taxon>Vombatidae</taxon>
        <taxon>Vombatus</taxon>
    </lineage>
</organism>
<dbReference type="Gene3D" id="3.10.100.10">
    <property type="entry name" value="Mannose-Binding Protein A, subunit A"/>
    <property type="match status" value="1"/>
</dbReference>
<dbReference type="PROSITE" id="PS00615">
    <property type="entry name" value="C_TYPE_LECTIN_1"/>
    <property type="match status" value="1"/>
</dbReference>
<dbReference type="Gene3D" id="2.10.25.10">
    <property type="entry name" value="Laminin"/>
    <property type="match status" value="1"/>
</dbReference>
<accession>A0A4X2K8W7</accession>
<dbReference type="PROSITE" id="PS50026">
    <property type="entry name" value="EGF_3"/>
    <property type="match status" value="1"/>
</dbReference>
<evidence type="ECO:0000256" key="12">
    <source>
        <dbReference type="ARBA" id="ARBA00022889"/>
    </source>
</evidence>
<evidence type="ECO:0000313" key="30">
    <source>
        <dbReference type="Ensembl" id="ENSVURP00010005615.1"/>
    </source>
</evidence>
<dbReference type="SMART" id="SM00181">
    <property type="entry name" value="EGF"/>
    <property type="match status" value="3"/>
</dbReference>
<evidence type="ECO:0000256" key="3">
    <source>
        <dbReference type="ARBA" id="ARBA00022475"/>
    </source>
</evidence>
<sequence>MISKMMTILSFLHALIFACLLFEGSEAWLYASSEMNMTYEQARKYCQERYTDLVAIQNKNEIEYLNRTLTFSPSYYWIGIRKINGIWTWVGTQKPLTKEAMNWAPNEPNNKQNNEDCVEIYIKRKEASGMWNDERCTKEKLALCYTASCTSNSCNGHGECVETINSFICQCYPGFTGSQCEHAVTCESQANPEHGILVCSHPMGYFNSSCSVNCEEGYVPTSTNSILCTSSGEWNGPSPTCKVVECDTLTSPVHGSMNCSQSSGIFPWNTTCVFDCESGFELKGSKELHCSSSGKWDVEKPMCQAVKCNAPSQPHNGFVKCVHPLTGDFTYGSVCSFSCEEGFAPQGSSQVECTAQGQWTQQFPTCEAIQCKAPTRPERGHMECLPSVSGSFQSGSSCEFSCDEGFKLKGSERLQCNFTGEWDMEVPMCEAVKCDAARQPQNGSVTCAHSPAGDFTYQSVCNFCCEEGFELQGSPQLECTAQGQWTQQMPTCEAVKCDAARQPQNGSVTCAHSPAGDFTYQSVCNFSCEEGFELQGSPQLECTAQGQWTQQMPTCEVVQCSTLKVPEEMNMTCDGDRDFLYGTRCVFECPEGWKLNGSDSLVCRDTGSWSGMLPSCEAPEESNTSLVVGLATSGTSLLMTASFLLWLAKRLRKKVKKFSPTSSCQSLDSDGIYQASSELI</sequence>
<evidence type="ECO:0000256" key="19">
    <source>
        <dbReference type="ARBA" id="ARBA00041401"/>
    </source>
</evidence>
<evidence type="ECO:0000256" key="21">
    <source>
        <dbReference type="ARBA" id="ARBA00043124"/>
    </source>
</evidence>
<evidence type="ECO:0000256" key="22">
    <source>
        <dbReference type="ARBA" id="ARBA00045695"/>
    </source>
</evidence>